<feature type="region of interest" description="Disordered" evidence="1">
    <location>
        <begin position="85"/>
        <end position="114"/>
    </location>
</feature>
<sequence>MSAYMTEFDRVHRSRVRFAWLIVLAVVTGAGAWLTAPFGIVQLTRGEAAGWLLVAAGVLLLGLCVAAIIVAVRAHGRIAPQSLPGKANPAFDEPQPSKNPNGGFALVDSQLGSH</sequence>
<keyword evidence="2" id="KW-1133">Transmembrane helix</keyword>
<evidence type="ECO:0000256" key="2">
    <source>
        <dbReference type="SAM" id="Phobius"/>
    </source>
</evidence>
<proteinExistence type="predicted"/>
<dbReference type="EMBL" id="CP157390">
    <property type="protein sequence ID" value="XBM47228.1"/>
    <property type="molecule type" value="Genomic_DNA"/>
</dbReference>
<accession>A0AAU7GB89</accession>
<name>A0AAU7GB89_9MICO</name>
<keyword evidence="2" id="KW-0472">Membrane</keyword>
<evidence type="ECO:0000256" key="1">
    <source>
        <dbReference type="SAM" id="MobiDB-lite"/>
    </source>
</evidence>
<organism evidence="3">
    <name type="scientific">Leifsonia sp. NPDC080035</name>
    <dbReference type="NCBI Taxonomy" id="3143936"/>
    <lineage>
        <taxon>Bacteria</taxon>
        <taxon>Bacillati</taxon>
        <taxon>Actinomycetota</taxon>
        <taxon>Actinomycetes</taxon>
        <taxon>Micrococcales</taxon>
        <taxon>Microbacteriaceae</taxon>
        <taxon>Leifsonia</taxon>
    </lineage>
</organism>
<gene>
    <name evidence="3" type="ORF">AAME72_14195</name>
</gene>
<evidence type="ECO:0000313" key="3">
    <source>
        <dbReference type="EMBL" id="XBM47228.1"/>
    </source>
</evidence>
<keyword evidence="2" id="KW-0812">Transmembrane</keyword>
<protein>
    <submittedName>
        <fullName evidence="3">Uncharacterized protein</fullName>
    </submittedName>
</protein>
<feature type="transmembrane region" description="Helical" evidence="2">
    <location>
        <begin position="48"/>
        <end position="72"/>
    </location>
</feature>
<dbReference type="RefSeq" id="WP_348787202.1">
    <property type="nucleotide sequence ID" value="NZ_CP157390.1"/>
</dbReference>
<feature type="transmembrane region" description="Helical" evidence="2">
    <location>
        <begin position="18"/>
        <end position="36"/>
    </location>
</feature>
<reference evidence="3" key="1">
    <citation type="submission" date="2024-05" db="EMBL/GenBank/DDBJ databases">
        <title>The Natural Products Discovery Center: Release of the First 8490 Sequenced Strains for Exploring Actinobacteria Biosynthetic Diversity.</title>
        <authorList>
            <person name="Kalkreuter E."/>
            <person name="Kautsar S.A."/>
            <person name="Yang D."/>
            <person name="Bader C.D."/>
            <person name="Teijaro C.N."/>
            <person name="Fluegel L."/>
            <person name="Davis C.M."/>
            <person name="Simpson J.R."/>
            <person name="Lauterbach L."/>
            <person name="Steele A.D."/>
            <person name="Gui C."/>
            <person name="Meng S."/>
            <person name="Li G."/>
            <person name="Viehrig K."/>
            <person name="Ye F."/>
            <person name="Su P."/>
            <person name="Kiefer A.F."/>
            <person name="Nichols A."/>
            <person name="Cepeda A.J."/>
            <person name="Yan W."/>
            <person name="Fan B."/>
            <person name="Jiang Y."/>
            <person name="Adhikari A."/>
            <person name="Zheng C.-J."/>
            <person name="Schuster L."/>
            <person name="Cowan T.M."/>
            <person name="Smanski M.J."/>
            <person name="Chevrette M.G."/>
            <person name="de Carvalho L.P.S."/>
            <person name="Shen B."/>
        </authorList>
    </citation>
    <scope>NUCLEOTIDE SEQUENCE</scope>
    <source>
        <strain evidence="3">NPDC080035</strain>
    </source>
</reference>
<dbReference type="AlphaFoldDB" id="A0AAU7GB89"/>